<keyword evidence="3" id="KW-1185">Reference proteome</keyword>
<dbReference type="Pfam" id="PF00270">
    <property type="entry name" value="DEAD"/>
    <property type="match status" value="1"/>
</dbReference>
<dbReference type="SUPFAM" id="SSF52540">
    <property type="entry name" value="P-loop containing nucleoside triphosphate hydrolases"/>
    <property type="match status" value="1"/>
</dbReference>
<feature type="domain" description="DEAD/DEAH-box helicase" evidence="1">
    <location>
        <begin position="40"/>
        <end position="164"/>
    </location>
</feature>
<gene>
    <name evidence="2" type="ORF">PQR00_08745</name>
</gene>
<accession>A0ABW9BY50</accession>
<evidence type="ECO:0000259" key="1">
    <source>
        <dbReference type="Pfam" id="PF00270"/>
    </source>
</evidence>
<evidence type="ECO:0000313" key="2">
    <source>
        <dbReference type="EMBL" id="MFM0443672.1"/>
    </source>
</evidence>
<dbReference type="Gene3D" id="3.40.50.300">
    <property type="entry name" value="P-loop containing nucleotide triphosphate hydrolases"/>
    <property type="match status" value="1"/>
</dbReference>
<reference evidence="2 3" key="1">
    <citation type="journal article" date="2024" name="Chem. Sci.">
        <title>Discovery of megapolipeptins by genome mining of a Burkholderiales bacteria collection.</title>
        <authorList>
            <person name="Paulo B.S."/>
            <person name="Recchia M.J.J."/>
            <person name="Lee S."/>
            <person name="Fergusson C.H."/>
            <person name="Romanowski S.B."/>
            <person name="Hernandez A."/>
            <person name="Krull N."/>
            <person name="Liu D.Y."/>
            <person name="Cavanagh H."/>
            <person name="Bos A."/>
            <person name="Gray C.A."/>
            <person name="Murphy B.T."/>
            <person name="Linington R.G."/>
            <person name="Eustaquio A.S."/>
        </authorList>
    </citation>
    <scope>NUCLEOTIDE SEQUENCE [LARGE SCALE GENOMIC DNA]</scope>
    <source>
        <strain evidence="2 3">RL17-379-BIB-C</strain>
    </source>
</reference>
<keyword evidence="2" id="KW-0378">Hydrolase</keyword>
<protein>
    <submittedName>
        <fullName evidence="2">DEAD/DEAH box helicase family protein</fullName>
    </submittedName>
</protein>
<dbReference type="RefSeq" id="WP_408128312.1">
    <property type="nucleotide sequence ID" value="NZ_JAQQDH010000002.1"/>
</dbReference>
<dbReference type="Proteomes" id="UP001629288">
    <property type="component" value="Unassembled WGS sequence"/>
</dbReference>
<dbReference type="InterPro" id="IPR011545">
    <property type="entry name" value="DEAD/DEAH_box_helicase_dom"/>
</dbReference>
<keyword evidence="2" id="KW-0547">Nucleotide-binding</keyword>
<name>A0ABW9BY50_9BURK</name>
<proteinExistence type="predicted"/>
<keyword evidence="2" id="KW-0347">Helicase</keyword>
<keyword evidence="2" id="KW-0067">ATP-binding</keyword>
<comment type="caution">
    <text evidence="2">The sequence shown here is derived from an EMBL/GenBank/DDBJ whole genome shotgun (WGS) entry which is preliminary data.</text>
</comment>
<dbReference type="EMBL" id="JAQQDH010000002">
    <property type="protein sequence ID" value="MFM0443672.1"/>
    <property type="molecule type" value="Genomic_DNA"/>
</dbReference>
<sequence>MLDFDALGAGDDEGDAIIEPRQIFTTLVRKPRFKFPSANQGEVLDKWFAKRDRADNTIKMNTGSGKMMVGLLVLQSSLNEGVGPAVYITPDNYLAKQVLQESRDLGIASTTEPDDPDFLAHKSILVVNIDKLVNGKSVFGVGAQGVKIPVGAIVVDDAHACLEAVADQFSISLPSEHEAYAELLELFEDDLRQQSRLGLVEIKSNDPQTLMLVPFWAWQDKAENVLKILHKHRESKELRFSWPLLKSVMSLCSCCLAAVAWRSRRAACR</sequence>
<evidence type="ECO:0000313" key="3">
    <source>
        <dbReference type="Proteomes" id="UP001629288"/>
    </source>
</evidence>
<organism evidence="2 3">
    <name type="scientific">Paraburkholderia strydomiana</name>
    <dbReference type="NCBI Taxonomy" id="1245417"/>
    <lineage>
        <taxon>Bacteria</taxon>
        <taxon>Pseudomonadati</taxon>
        <taxon>Pseudomonadota</taxon>
        <taxon>Betaproteobacteria</taxon>
        <taxon>Burkholderiales</taxon>
        <taxon>Burkholderiaceae</taxon>
        <taxon>Paraburkholderia</taxon>
    </lineage>
</organism>
<dbReference type="InterPro" id="IPR027417">
    <property type="entry name" value="P-loop_NTPase"/>
</dbReference>
<dbReference type="GO" id="GO:0004386">
    <property type="term" value="F:helicase activity"/>
    <property type="evidence" value="ECO:0007669"/>
    <property type="project" value="UniProtKB-KW"/>
</dbReference>